<dbReference type="Pfam" id="PF02801">
    <property type="entry name" value="Ketoacyl-synt_C"/>
    <property type="match status" value="1"/>
</dbReference>
<dbReference type="Gene3D" id="3.40.47.10">
    <property type="match status" value="1"/>
</dbReference>
<keyword evidence="2" id="KW-0597">Phosphoprotein</keyword>
<evidence type="ECO:0000256" key="1">
    <source>
        <dbReference type="ARBA" id="ARBA00022450"/>
    </source>
</evidence>
<proteinExistence type="inferred from homology"/>
<feature type="domain" description="Ketosynthase family 3 (KS3)" evidence="4">
    <location>
        <begin position="1"/>
        <end position="234"/>
    </location>
</feature>
<dbReference type="PANTHER" id="PTHR43775:SF37">
    <property type="entry name" value="SI:DKEY-61P9.11"/>
    <property type="match status" value="1"/>
</dbReference>
<sequence>MDPSMTLDMSGQGVLASDGRCKTFDAAADGFARGEATNAVLLKPLEAAMRDGDPIRAVIRSTAINSDGQTQHVGTPSAEAQISMIDRAYNLAGISDRSMTPFVECHGTGTMKGDPIETTAVGKAFGNRGTYIGSFQSCMEEMRPGQRELLLDAMSDTAGSGTGKAFAISKDTGKTVLELLGGRVLPFHNGHLQNKENMHAARIEWLPDLDFYDKIDFVRTNGNNSRMHRRLLHRATAILVDRMLHELESLGIDAAETPGTLPGYINWLKNERRTYMQDEEFRHLTSKPCQEKSQILDSLFKELAGDDETKHAVANMYRRLADRENIRAIFTSKVSALEICLQDKGLESLWRACTTIP</sequence>
<gene>
    <name evidence="5" type="primary">mlcB_0</name>
    <name evidence="5" type="ORF">BM221_000361</name>
</gene>
<dbReference type="InterPro" id="IPR014031">
    <property type="entry name" value="Ketoacyl_synth_C"/>
</dbReference>
<accession>A0A2N6P0B2</accession>
<comment type="similarity">
    <text evidence="3">Belongs to the thiolase-like superfamily. Beta-ketoacyl-ACP synthases family.</text>
</comment>
<evidence type="ECO:0000313" key="5">
    <source>
        <dbReference type="EMBL" id="PMB72944.1"/>
    </source>
</evidence>
<keyword evidence="1" id="KW-0596">Phosphopantetheine</keyword>
<dbReference type="InterPro" id="IPR016039">
    <property type="entry name" value="Thiolase-like"/>
</dbReference>
<organism evidence="5 6">
    <name type="scientific">Beauveria bassiana</name>
    <name type="common">White muscardine disease fungus</name>
    <name type="synonym">Tritirachium shiotae</name>
    <dbReference type="NCBI Taxonomy" id="176275"/>
    <lineage>
        <taxon>Eukaryota</taxon>
        <taxon>Fungi</taxon>
        <taxon>Dikarya</taxon>
        <taxon>Ascomycota</taxon>
        <taxon>Pezizomycotina</taxon>
        <taxon>Sordariomycetes</taxon>
        <taxon>Hypocreomycetidae</taxon>
        <taxon>Hypocreales</taxon>
        <taxon>Cordycipitaceae</taxon>
        <taxon>Beauveria</taxon>
    </lineage>
</organism>
<comment type="caution">
    <text evidence="5">The sequence shown here is derived from an EMBL/GenBank/DDBJ whole genome shotgun (WGS) entry which is preliminary data.</text>
</comment>
<dbReference type="InterPro" id="IPR014030">
    <property type="entry name" value="Ketoacyl_synth_N"/>
</dbReference>
<evidence type="ECO:0000256" key="3">
    <source>
        <dbReference type="RuleBase" id="RU003694"/>
    </source>
</evidence>
<evidence type="ECO:0000313" key="6">
    <source>
        <dbReference type="Proteomes" id="UP000235728"/>
    </source>
</evidence>
<keyword evidence="3" id="KW-0808">Transferase</keyword>
<dbReference type="SUPFAM" id="SSF53901">
    <property type="entry name" value="Thiolase-like"/>
    <property type="match status" value="1"/>
</dbReference>
<evidence type="ECO:0000256" key="2">
    <source>
        <dbReference type="ARBA" id="ARBA00022553"/>
    </source>
</evidence>
<dbReference type="GO" id="GO:0044550">
    <property type="term" value="P:secondary metabolite biosynthetic process"/>
    <property type="evidence" value="ECO:0007669"/>
    <property type="project" value="TreeGrafter"/>
</dbReference>
<dbReference type="Pfam" id="PF00109">
    <property type="entry name" value="ketoacyl-synt"/>
    <property type="match status" value="1"/>
</dbReference>
<evidence type="ECO:0000259" key="4">
    <source>
        <dbReference type="PROSITE" id="PS52004"/>
    </source>
</evidence>
<dbReference type="InterPro" id="IPR050091">
    <property type="entry name" value="PKS_NRPS_Biosynth_Enz"/>
</dbReference>
<dbReference type="InterPro" id="IPR020841">
    <property type="entry name" value="PKS_Beta-ketoAc_synthase_dom"/>
</dbReference>
<dbReference type="PROSITE" id="PS52004">
    <property type="entry name" value="KS3_2"/>
    <property type="match status" value="1"/>
</dbReference>
<dbReference type="GO" id="GO:0006633">
    <property type="term" value="P:fatty acid biosynthetic process"/>
    <property type="evidence" value="ECO:0007669"/>
    <property type="project" value="TreeGrafter"/>
</dbReference>
<dbReference type="EMBL" id="MRVG01000001">
    <property type="protein sequence ID" value="PMB72944.1"/>
    <property type="molecule type" value="Genomic_DNA"/>
</dbReference>
<dbReference type="AlphaFoldDB" id="A0A2N6P0B2"/>
<dbReference type="Proteomes" id="UP000235728">
    <property type="component" value="Unassembled WGS sequence"/>
</dbReference>
<protein>
    <submittedName>
        <fullName evidence="5">Compactin diketide synthase mokB</fullName>
    </submittedName>
</protein>
<reference evidence="5 6" key="1">
    <citation type="journal article" date="2016" name="Appl. Microbiol. Biotechnol.">
        <title>Characterization of T-DNA insertion mutants with decreased virulence in the entomopathogenic fungus Beauveria bassiana JEF-007.</title>
        <authorList>
            <person name="Kim S."/>
            <person name="Lee S.J."/>
            <person name="Nai Y.S."/>
            <person name="Yu J.S."/>
            <person name="Lee M.R."/>
            <person name="Yang Y.T."/>
            <person name="Kim J.S."/>
        </authorList>
    </citation>
    <scope>NUCLEOTIDE SEQUENCE [LARGE SCALE GENOMIC DNA]</scope>
    <source>
        <strain evidence="5 6">JEF-007</strain>
    </source>
</reference>
<dbReference type="CDD" id="cd00833">
    <property type="entry name" value="PKS"/>
    <property type="match status" value="1"/>
</dbReference>
<dbReference type="SMART" id="SM00825">
    <property type="entry name" value="PKS_KS"/>
    <property type="match status" value="1"/>
</dbReference>
<dbReference type="GO" id="GO:0004312">
    <property type="term" value="F:fatty acid synthase activity"/>
    <property type="evidence" value="ECO:0007669"/>
    <property type="project" value="TreeGrafter"/>
</dbReference>
<name>A0A2N6P0B2_BEABA</name>
<dbReference type="PANTHER" id="PTHR43775">
    <property type="entry name" value="FATTY ACID SYNTHASE"/>
    <property type="match status" value="1"/>
</dbReference>